<evidence type="ECO:0000256" key="5">
    <source>
        <dbReference type="RuleBase" id="RU362110"/>
    </source>
</evidence>
<dbReference type="PANTHER" id="PTHR43101">
    <property type="entry name" value="BETA-FRUCTOSIDASE"/>
    <property type="match status" value="1"/>
</dbReference>
<evidence type="ECO:0000256" key="7">
    <source>
        <dbReference type="SAM" id="Phobius"/>
    </source>
</evidence>
<evidence type="ECO:0000259" key="8">
    <source>
        <dbReference type="Pfam" id="PF00251"/>
    </source>
</evidence>
<dbReference type="InterPro" id="IPR013148">
    <property type="entry name" value="Glyco_hydro_32_N"/>
</dbReference>
<feature type="domain" description="Glycosyl hydrolase family 32 C-terminal" evidence="9">
    <location>
        <begin position="351"/>
        <end position="496"/>
    </location>
</feature>
<keyword evidence="7" id="KW-0812">Transmembrane</keyword>
<dbReference type="AlphaFoldDB" id="A0A7S1VLA3"/>
<evidence type="ECO:0000256" key="3">
    <source>
        <dbReference type="ARBA" id="ARBA00022801"/>
    </source>
</evidence>
<evidence type="ECO:0000256" key="4">
    <source>
        <dbReference type="ARBA" id="ARBA00023295"/>
    </source>
</evidence>
<evidence type="ECO:0000313" key="10">
    <source>
        <dbReference type="EMBL" id="CAD9303592.1"/>
    </source>
</evidence>
<feature type="transmembrane region" description="Helical" evidence="7">
    <location>
        <begin position="515"/>
        <end position="533"/>
    </location>
</feature>
<dbReference type="InterPro" id="IPR013189">
    <property type="entry name" value="Glyco_hydro_32_C"/>
</dbReference>
<dbReference type="Gene3D" id="2.60.120.560">
    <property type="entry name" value="Exo-inulinase, domain 1"/>
    <property type="match status" value="1"/>
</dbReference>
<evidence type="ECO:0000256" key="2">
    <source>
        <dbReference type="ARBA" id="ARBA00012758"/>
    </source>
</evidence>
<dbReference type="InterPro" id="IPR013320">
    <property type="entry name" value="ConA-like_dom_sf"/>
</dbReference>
<dbReference type="EC" id="3.2.1.26" evidence="2"/>
<proteinExistence type="inferred from homology"/>
<gene>
    <name evidence="10" type="ORF">GOCE00092_LOCUS23048</name>
</gene>
<dbReference type="InterPro" id="IPR023296">
    <property type="entry name" value="Glyco_hydro_beta-prop_sf"/>
</dbReference>
<evidence type="ECO:0000256" key="1">
    <source>
        <dbReference type="ARBA" id="ARBA00009902"/>
    </source>
</evidence>
<dbReference type="SMART" id="SM00640">
    <property type="entry name" value="Glyco_32"/>
    <property type="match status" value="1"/>
</dbReference>
<dbReference type="Pfam" id="PF00251">
    <property type="entry name" value="Glyco_hydro_32N"/>
    <property type="match status" value="1"/>
</dbReference>
<feature type="region of interest" description="Disordered" evidence="6">
    <location>
        <begin position="130"/>
        <end position="156"/>
    </location>
</feature>
<reference evidence="10" key="1">
    <citation type="submission" date="2021-01" db="EMBL/GenBank/DDBJ databases">
        <authorList>
            <person name="Corre E."/>
            <person name="Pelletier E."/>
            <person name="Niang G."/>
            <person name="Scheremetjew M."/>
            <person name="Finn R."/>
            <person name="Kale V."/>
            <person name="Holt S."/>
            <person name="Cochrane G."/>
            <person name="Meng A."/>
            <person name="Brown T."/>
            <person name="Cohen L."/>
        </authorList>
    </citation>
    <scope>NUCLEOTIDE SEQUENCE</scope>
    <source>
        <strain evidence="10">CCMP 410</strain>
    </source>
</reference>
<dbReference type="InterPro" id="IPR051214">
    <property type="entry name" value="GH32_Enzymes"/>
</dbReference>
<dbReference type="GO" id="GO:0005975">
    <property type="term" value="P:carbohydrate metabolic process"/>
    <property type="evidence" value="ECO:0007669"/>
    <property type="project" value="InterPro"/>
</dbReference>
<dbReference type="PANTHER" id="PTHR43101:SF1">
    <property type="entry name" value="BETA-FRUCTOSIDASE"/>
    <property type="match status" value="1"/>
</dbReference>
<dbReference type="Gene3D" id="2.115.10.20">
    <property type="entry name" value="Glycosyl hydrolase domain, family 43"/>
    <property type="match status" value="1"/>
</dbReference>
<keyword evidence="3 5" id="KW-0378">Hydrolase</keyword>
<keyword evidence="4 5" id="KW-0326">Glycosidase</keyword>
<evidence type="ECO:0000259" key="9">
    <source>
        <dbReference type="Pfam" id="PF08244"/>
    </source>
</evidence>
<organism evidence="10">
    <name type="scientific">Grammatophora oceanica</name>
    <dbReference type="NCBI Taxonomy" id="210454"/>
    <lineage>
        <taxon>Eukaryota</taxon>
        <taxon>Sar</taxon>
        <taxon>Stramenopiles</taxon>
        <taxon>Ochrophyta</taxon>
        <taxon>Bacillariophyta</taxon>
        <taxon>Fragilariophyceae</taxon>
        <taxon>Fragilariophycidae</taxon>
        <taxon>Rhabdonematales</taxon>
        <taxon>Grammatophoraceae</taxon>
        <taxon>Grammatophora</taxon>
    </lineage>
</organism>
<accession>A0A7S1VLA3</accession>
<dbReference type="Pfam" id="PF08244">
    <property type="entry name" value="Glyco_hydro_32C"/>
    <property type="match status" value="1"/>
</dbReference>
<keyword evidence="7" id="KW-1133">Transmembrane helix</keyword>
<dbReference type="SUPFAM" id="SSF75005">
    <property type="entry name" value="Arabinanase/levansucrase/invertase"/>
    <property type="match status" value="1"/>
</dbReference>
<dbReference type="EMBL" id="HBGK01043961">
    <property type="protein sequence ID" value="CAD9303592.1"/>
    <property type="molecule type" value="Transcribed_RNA"/>
</dbReference>
<feature type="domain" description="Glycosyl hydrolase family 32 N-terminal" evidence="8">
    <location>
        <begin position="9"/>
        <end position="340"/>
    </location>
</feature>
<dbReference type="InterPro" id="IPR001362">
    <property type="entry name" value="Glyco_hydro_32"/>
</dbReference>
<dbReference type="CDD" id="cd08996">
    <property type="entry name" value="GH32_FFase"/>
    <property type="match status" value="1"/>
</dbReference>
<keyword evidence="7" id="KW-0472">Membrane</keyword>
<sequence length="601" mass="66944">MSRFRPEFHVRPEEAGWINDPNGLFFDEKNKKYYLFMQGNVKRGPVSGNIGWMWFESADLAHWVSRGVAVTPTEEGFGAGGAWSGSAFPSQGHDEPLLLYSCAAPWPSGLPQLLPEQQLCTSTFDPARQRYEPVSGNPLQKHPRQADPKQFRDPSSPIRALGVEPNAPGEAFLLMGTQYQSQAGVFAYSVSLPMSDAPHFHFESVLISQSMGPVKLPRGEKKNVWEMPELLLFPGDTRPALLKVSIDDEPRLDGSMSQYDVFIHGTGGVSSGKLAFEPGNWSRVDAGNFYASKVIRLPERHEKDTYLMFGWVREQFDPATPMEQDWAGVMSLPRFVSWDGEEPLVRPVPSLAKLRGKSHSETGVTVSTDRVTLWADVHQAEVLANVQFQGKNGTFELRLFEEADGKHAVSVFVRNNGEFGIDTTMASGPGWKGVSQGQLSETELEQVELDVFIDHSIVEAFVNGKVVTARAYPDEGHGWVSLTSTEEASVDVTMWEMSPTLVGDDGKDEFGLRTGYSMLMMLLAALVFLTVVWKMKLAFERYRTRICDQITKSVSQTKLGQRSASDLSKLERKIEVQQEDSWLLRNGSGDISEQLYNSMIA</sequence>
<name>A0A7S1VLA3_9STRA</name>
<dbReference type="SUPFAM" id="SSF49899">
    <property type="entry name" value="Concanavalin A-like lectins/glucanases"/>
    <property type="match status" value="1"/>
</dbReference>
<comment type="similarity">
    <text evidence="1 5">Belongs to the glycosyl hydrolase 32 family.</text>
</comment>
<dbReference type="GO" id="GO:0004564">
    <property type="term" value="F:beta-fructofuranosidase activity"/>
    <property type="evidence" value="ECO:0007669"/>
    <property type="project" value="UniProtKB-EC"/>
</dbReference>
<protein>
    <recommendedName>
        <fullName evidence="2">beta-fructofuranosidase</fullName>
        <ecNumber evidence="2">3.2.1.26</ecNumber>
    </recommendedName>
</protein>
<evidence type="ECO:0000256" key="6">
    <source>
        <dbReference type="SAM" id="MobiDB-lite"/>
    </source>
</evidence>